<evidence type="ECO:0000313" key="3">
    <source>
        <dbReference type="EMBL" id="MFD0950375.1"/>
    </source>
</evidence>
<sequence length="250" mass="26478">MNNSDAPVALITGAAKRVGAAITEQLHALGWRVLVHCHHSEADAESLCQRLNLQRLDSAHYLVADLSDANAITALAEKAQAHWRRLDALVNNASSFYPTPFGGATQNDWDLLFASNARAPYFLSQALRPALAARGAGAIVNIIDIHAAYPLQDHSLYCMAKAANAAMTRALAKELAPAIRVNGVSPGAIAWPEGSGEMSEAMKTEILRTVPMGRVGGVEAVAEAVVFLITGTSYINGQIIAVDGGRTVWG</sequence>
<accession>A0ABW3HGP6</accession>
<comment type="caution">
    <text evidence="3">The sequence shown here is derived from an EMBL/GenBank/DDBJ whole genome shotgun (WGS) entry which is preliminary data.</text>
</comment>
<evidence type="ECO:0000256" key="2">
    <source>
        <dbReference type="ARBA" id="ARBA00023002"/>
    </source>
</evidence>
<dbReference type="PRINTS" id="PR00080">
    <property type="entry name" value="SDRFAMILY"/>
</dbReference>
<protein>
    <submittedName>
        <fullName evidence="3">Pteridine reductase</fullName>
        <ecNumber evidence="3">1.5.1.33</ecNumber>
    </submittedName>
</protein>
<dbReference type="Proteomes" id="UP001597044">
    <property type="component" value="Unassembled WGS sequence"/>
</dbReference>
<proteinExistence type="inferred from homology"/>
<dbReference type="RefSeq" id="WP_379071030.1">
    <property type="nucleotide sequence ID" value="NZ_JBHTIT010000001.1"/>
</dbReference>
<dbReference type="InterPro" id="IPR002347">
    <property type="entry name" value="SDR_fam"/>
</dbReference>
<dbReference type="EMBL" id="JBHTIT010000001">
    <property type="protein sequence ID" value="MFD0950375.1"/>
    <property type="molecule type" value="Genomic_DNA"/>
</dbReference>
<comment type="similarity">
    <text evidence="1">Belongs to the short-chain dehydrogenases/reductases (SDR) family.</text>
</comment>
<dbReference type="PANTHER" id="PTHR43639">
    <property type="entry name" value="OXIDOREDUCTASE, SHORT-CHAIN DEHYDROGENASE/REDUCTASE FAMILY (AFU_ORTHOLOGUE AFUA_5G02870)"/>
    <property type="match status" value="1"/>
</dbReference>
<name>A0ABW3HGP6_9GAMM</name>
<evidence type="ECO:0000313" key="4">
    <source>
        <dbReference type="Proteomes" id="UP001597044"/>
    </source>
</evidence>
<organism evidence="3 4">
    <name type="scientific">Paraperlucidibaca wandonensis</name>
    <dbReference type="NCBI Taxonomy" id="1268273"/>
    <lineage>
        <taxon>Bacteria</taxon>
        <taxon>Pseudomonadati</taxon>
        <taxon>Pseudomonadota</taxon>
        <taxon>Gammaproteobacteria</taxon>
        <taxon>Moraxellales</taxon>
        <taxon>Moraxellaceae</taxon>
        <taxon>Paraperlucidibaca</taxon>
    </lineage>
</organism>
<dbReference type="GO" id="GO:0047040">
    <property type="term" value="F:pteridine reductase activity"/>
    <property type="evidence" value="ECO:0007669"/>
    <property type="project" value="UniProtKB-EC"/>
</dbReference>
<reference evidence="4" key="1">
    <citation type="journal article" date="2019" name="Int. J. Syst. Evol. Microbiol.">
        <title>The Global Catalogue of Microorganisms (GCM) 10K type strain sequencing project: providing services to taxonomists for standard genome sequencing and annotation.</title>
        <authorList>
            <consortium name="The Broad Institute Genomics Platform"/>
            <consortium name="The Broad Institute Genome Sequencing Center for Infectious Disease"/>
            <person name="Wu L."/>
            <person name="Ma J."/>
        </authorList>
    </citation>
    <scope>NUCLEOTIDE SEQUENCE [LARGE SCALE GENOMIC DNA]</scope>
    <source>
        <strain evidence="4">CCUG 63419</strain>
    </source>
</reference>
<dbReference type="EC" id="1.5.1.33" evidence="3"/>
<evidence type="ECO:0000256" key="1">
    <source>
        <dbReference type="ARBA" id="ARBA00006484"/>
    </source>
</evidence>
<dbReference type="InterPro" id="IPR036291">
    <property type="entry name" value="NAD(P)-bd_dom_sf"/>
</dbReference>
<dbReference type="Gene3D" id="3.40.50.720">
    <property type="entry name" value="NAD(P)-binding Rossmann-like Domain"/>
    <property type="match status" value="1"/>
</dbReference>
<keyword evidence="2 3" id="KW-0560">Oxidoreductase</keyword>
<dbReference type="PRINTS" id="PR00081">
    <property type="entry name" value="GDHRDH"/>
</dbReference>
<dbReference type="Pfam" id="PF13561">
    <property type="entry name" value="adh_short_C2"/>
    <property type="match status" value="1"/>
</dbReference>
<dbReference type="NCBIfam" id="NF006598">
    <property type="entry name" value="PRK09135.1"/>
    <property type="match status" value="1"/>
</dbReference>
<dbReference type="SUPFAM" id="SSF51735">
    <property type="entry name" value="NAD(P)-binding Rossmann-fold domains"/>
    <property type="match status" value="1"/>
</dbReference>
<keyword evidence="4" id="KW-1185">Reference proteome</keyword>
<gene>
    <name evidence="3" type="ORF">ACFQ0F_08245</name>
</gene>
<dbReference type="PANTHER" id="PTHR43639:SF1">
    <property type="entry name" value="SHORT-CHAIN DEHYDROGENASE_REDUCTASE FAMILY PROTEIN"/>
    <property type="match status" value="1"/>
</dbReference>